<dbReference type="GO" id="GO:0005737">
    <property type="term" value="C:cytoplasm"/>
    <property type="evidence" value="ECO:0007669"/>
    <property type="project" value="UniProtKB-ARBA"/>
</dbReference>
<feature type="domain" description="Tudor" evidence="2">
    <location>
        <begin position="467"/>
        <end position="525"/>
    </location>
</feature>
<evidence type="ECO:0000259" key="2">
    <source>
        <dbReference type="PROSITE" id="PS50304"/>
    </source>
</evidence>
<feature type="region of interest" description="Disordered" evidence="1">
    <location>
        <begin position="92"/>
        <end position="116"/>
    </location>
</feature>
<dbReference type="InterPro" id="IPR002999">
    <property type="entry name" value="Tudor"/>
</dbReference>
<dbReference type="InterPro" id="IPR050621">
    <property type="entry name" value="Tudor_domain_containing"/>
</dbReference>
<dbReference type="PROSITE" id="PS50304">
    <property type="entry name" value="TUDOR"/>
    <property type="match status" value="1"/>
</dbReference>
<dbReference type="AlphaFoldDB" id="A0A1Q3EWU6"/>
<dbReference type="SUPFAM" id="SSF63748">
    <property type="entry name" value="Tudor/PWWP/MBT"/>
    <property type="match status" value="1"/>
</dbReference>
<dbReference type="PANTHER" id="PTHR22948:SF72">
    <property type="entry name" value="TUDOR DOMAIN-CONTAINING PROTEIN"/>
    <property type="match status" value="1"/>
</dbReference>
<feature type="compositionally biased region" description="Low complexity" evidence="1">
    <location>
        <begin position="320"/>
        <end position="335"/>
    </location>
</feature>
<organism evidence="3">
    <name type="scientific">Culex tarsalis</name>
    <name type="common">Encephalitis mosquito</name>
    <dbReference type="NCBI Taxonomy" id="7177"/>
    <lineage>
        <taxon>Eukaryota</taxon>
        <taxon>Metazoa</taxon>
        <taxon>Ecdysozoa</taxon>
        <taxon>Arthropoda</taxon>
        <taxon>Hexapoda</taxon>
        <taxon>Insecta</taxon>
        <taxon>Pterygota</taxon>
        <taxon>Neoptera</taxon>
        <taxon>Endopterygota</taxon>
        <taxon>Diptera</taxon>
        <taxon>Nematocera</taxon>
        <taxon>Culicoidea</taxon>
        <taxon>Culicidae</taxon>
        <taxon>Culicinae</taxon>
        <taxon>Culicini</taxon>
        <taxon>Culex</taxon>
        <taxon>Culex</taxon>
    </lineage>
</organism>
<proteinExistence type="predicted"/>
<reference evidence="3" key="1">
    <citation type="submission" date="2017-01" db="EMBL/GenBank/DDBJ databases">
        <title>A deep insight into the sialotranscriptome of adult male and female Cluex tarsalis mosquitoes.</title>
        <authorList>
            <person name="Ribeiro J.M."/>
            <person name="Moreira F."/>
            <person name="Bernard K.A."/>
            <person name="Calvo E."/>
        </authorList>
    </citation>
    <scope>NUCLEOTIDE SEQUENCE</scope>
    <source>
        <strain evidence="3">Kern County</strain>
        <tissue evidence="3">Salivary glands</tissue>
    </source>
</reference>
<sequence length="623" mass="69958">MDNRSGTNSVLEGLILRAEDVLGKMLLKLQRSRMPLEEKVRMINALHAFVDQWEGPLADIKLPPELQQQMAQPSTKPKSHGDEIMDVMQMLGLNGDDNGGGGGGGREAGGRPVKNAGGRSVVAVPVPQEEAEPVFEVLEQSLKEYKPNRTGRCVISSVVPGGQRSFCIVDRDHRDCTKLLAAMQHTHGARLAQLPARPGEVFGVFLEGTLYRAVRNRPPLEGSRMRADYIRLLDTGEVLAFEADAGAMLCDLSEYYRKFPAFAIRCVLVNVLDDPFSCDDLNRYLRNNLHATQHYKVVSAEGHILYLRLSQQPITENPFSGDLSADSATSSLSDSSDSDSSREPRRPRLVPPPSPQKKPTTPRWDIFKVDNPDKSNGTPIVRPAGVPPEKPPTPPKKASNLKKPESDDYVVPPVGSHLYLVPKFIRDVDHFWCHVVEGDRVNADLMELEMKLNDTEYSRTFRKFDQPPAFAEPCFAKYTDRKWYRAEVAEYFDEANVKVFYVDYGNCELVRTDEMRRWDDRFSYLPYQAVLCRLADVRAVRPFHKQAVVEMNRVLLNQRVLAKIVNNGTPWEVILYDKDGFNVATGLLLAGLAKKLYEDAAELAEAARLISNQRDRAPTVKGR</sequence>
<dbReference type="Gene3D" id="2.40.50.90">
    <property type="match status" value="1"/>
</dbReference>
<dbReference type="SMART" id="SM00333">
    <property type="entry name" value="TUDOR"/>
    <property type="match status" value="1"/>
</dbReference>
<dbReference type="Gene3D" id="2.30.30.140">
    <property type="match status" value="1"/>
</dbReference>
<dbReference type="SUPFAM" id="SSF50199">
    <property type="entry name" value="Staphylococcal nuclease"/>
    <property type="match status" value="1"/>
</dbReference>
<evidence type="ECO:0000256" key="1">
    <source>
        <dbReference type="SAM" id="MobiDB-lite"/>
    </source>
</evidence>
<protein>
    <recommendedName>
        <fullName evidence="2">Tudor domain-containing protein</fullName>
    </recommendedName>
</protein>
<evidence type="ECO:0000313" key="3">
    <source>
        <dbReference type="EMBL" id="JAV19774.1"/>
    </source>
</evidence>
<accession>A0A1Q3EWU6</accession>
<name>A0A1Q3EWU6_CULTA</name>
<dbReference type="InterPro" id="IPR035437">
    <property type="entry name" value="SNase_OB-fold_sf"/>
</dbReference>
<dbReference type="PANTHER" id="PTHR22948">
    <property type="entry name" value="TUDOR DOMAIN CONTAINING PROTEIN"/>
    <property type="match status" value="1"/>
</dbReference>
<dbReference type="EMBL" id="GFDL01015271">
    <property type="protein sequence ID" value="JAV19774.1"/>
    <property type="molecule type" value="Transcribed_RNA"/>
</dbReference>
<feature type="compositionally biased region" description="Gly residues" evidence="1">
    <location>
        <begin position="97"/>
        <end position="107"/>
    </location>
</feature>
<feature type="compositionally biased region" description="Pro residues" evidence="1">
    <location>
        <begin position="385"/>
        <end position="395"/>
    </location>
</feature>
<feature type="region of interest" description="Disordered" evidence="1">
    <location>
        <begin position="317"/>
        <end position="407"/>
    </location>
</feature>
<dbReference type="Pfam" id="PF00567">
    <property type="entry name" value="TUDOR"/>
    <property type="match status" value="1"/>
</dbReference>